<dbReference type="GeneID" id="56474622"/>
<evidence type="ECO:0008006" key="3">
    <source>
        <dbReference type="Google" id="ProtNLM"/>
    </source>
</evidence>
<protein>
    <recommendedName>
        <fullName evidence="3">DUF2922 domain-containing protein</fullName>
    </recommendedName>
</protein>
<dbReference type="AlphaFoldDB" id="A0A223EK36"/>
<accession>A0A223EK36</accession>
<organism evidence="1 2">
    <name type="scientific">Peribacillus simplex NBRC 15720 = DSM 1321</name>
    <dbReference type="NCBI Taxonomy" id="1349754"/>
    <lineage>
        <taxon>Bacteria</taxon>
        <taxon>Bacillati</taxon>
        <taxon>Bacillota</taxon>
        <taxon>Bacilli</taxon>
        <taxon>Bacillales</taxon>
        <taxon>Bacillaceae</taxon>
        <taxon>Peribacillus</taxon>
    </lineage>
</organism>
<evidence type="ECO:0000313" key="1">
    <source>
        <dbReference type="EMBL" id="ASS95601.1"/>
    </source>
</evidence>
<name>A0A223EK36_9BACI</name>
<proteinExistence type="predicted"/>
<reference evidence="1 2" key="1">
    <citation type="submission" date="2016-10" db="EMBL/GenBank/DDBJ databases">
        <title>The whole genome sequencing and assembly of Bacillus simplex DSM 1321 strain.</title>
        <authorList>
            <person name="Park M.-K."/>
            <person name="Lee Y.-J."/>
            <person name="Yi H."/>
            <person name="Bahn Y.-S."/>
            <person name="Kim J.F."/>
            <person name="Lee D.-W."/>
        </authorList>
    </citation>
    <scope>NUCLEOTIDE SEQUENCE [LARGE SCALE GENOMIC DNA]</scope>
    <source>
        <strain evidence="1 2">DSM 1321</strain>
    </source>
</reference>
<dbReference type="EMBL" id="CP017704">
    <property type="protein sequence ID" value="ASS95601.1"/>
    <property type="molecule type" value="Genomic_DNA"/>
</dbReference>
<dbReference type="RefSeq" id="WP_063235182.1">
    <property type="nucleotide sequence ID" value="NZ_BCVO01000022.1"/>
</dbReference>
<dbReference type="Proteomes" id="UP000214618">
    <property type="component" value="Chromosome"/>
</dbReference>
<dbReference type="OrthoDB" id="2454247at2"/>
<evidence type="ECO:0000313" key="2">
    <source>
        <dbReference type="Proteomes" id="UP000214618"/>
    </source>
</evidence>
<gene>
    <name evidence="1" type="ORF">BS1321_17825</name>
</gene>
<sequence length="72" mass="7893">MAKVLELIFVTEEGKSATISVDNPKEPVEVNTVKLAMEKMIAGNVFVTSSGDFVDLKAARLVERNVEEVELI</sequence>
<dbReference type="InterPro" id="IPR021321">
    <property type="entry name" value="DUF2922"/>
</dbReference>
<dbReference type="Pfam" id="PF11148">
    <property type="entry name" value="DUF2922"/>
    <property type="match status" value="1"/>
</dbReference>